<dbReference type="GeneID" id="29065139"/>
<keyword evidence="2" id="KW-1185">Reference proteome</keyword>
<gene>
    <name evidence="1" type="ORF">PKP126_073</name>
</gene>
<proteinExistence type="predicted"/>
<dbReference type="Proteomes" id="UP000203829">
    <property type="component" value="Segment"/>
</dbReference>
<dbReference type="InterPro" id="IPR025127">
    <property type="entry name" value="DUF4054"/>
</dbReference>
<sequence>MLKDIDYVLLEIQRLAPPMKSVEVEVLAAWIDLASEFVSPSRFGDSYYKALALYTLHLMVLDGAMKQEGDSVESYSQRVSSFSLTGEFSQTFERVSSDSSGKEIRQTPWGKMYEILLKKKGGGFGLITSVSGHCAMHRRKIDSFDIQDLIESVSLNNARINSLGEYLIGKEIKRPQT</sequence>
<dbReference type="RefSeq" id="YP_009284937.1">
    <property type="nucleotide sequence ID" value="NC_031053.1"/>
</dbReference>
<organism evidence="1 2">
    <name type="scientific">Klebsiella phage PKP126</name>
    <dbReference type="NCBI Taxonomy" id="1654927"/>
    <lineage>
        <taxon>Viruses</taxon>
        <taxon>Duplodnaviria</taxon>
        <taxon>Heunggongvirae</taxon>
        <taxon>Uroviricota</taxon>
        <taxon>Caudoviricetes</taxon>
        <taxon>Drexlerviridae</taxon>
        <taxon>Webervirus</taxon>
        <taxon>Webervirus PKP126</taxon>
    </lineage>
</organism>
<name>A0A159B7L7_9CAUD</name>
<dbReference type="EMBL" id="KR269719">
    <property type="protein sequence ID" value="AKJ73010.1"/>
    <property type="molecule type" value="Genomic_DNA"/>
</dbReference>
<dbReference type="KEGG" id="vg:29065139"/>
<reference evidence="1 2" key="1">
    <citation type="submission" date="2015-04" db="EMBL/GenBank/DDBJ databases">
        <title>Complete Genome Sequence of K. pneumoniae Bacteriophage PKP126.</title>
        <authorList>
            <person name="Lee J.-H."/>
            <person name="Park E.-A."/>
            <person name="Lee D.-H."/>
        </authorList>
    </citation>
    <scope>NUCLEOTIDE SEQUENCE [LARGE SCALE GENOMIC DNA]</scope>
</reference>
<accession>A0A159B7L7</accession>
<dbReference type="OrthoDB" id="12503at10239"/>
<protein>
    <submittedName>
        <fullName evidence="1">Uncharacterized protein</fullName>
    </submittedName>
</protein>
<evidence type="ECO:0000313" key="2">
    <source>
        <dbReference type="Proteomes" id="UP000203829"/>
    </source>
</evidence>
<dbReference type="Pfam" id="PF13262">
    <property type="entry name" value="DUF4054"/>
    <property type="match status" value="1"/>
</dbReference>
<evidence type="ECO:0000313" key="1">
    <source>
        <dbReference type="EMBL" id="AKJ73010.1"/>
    </source>
</evidence>